<dbReference type="Proteomes" id="UP001172082">
    <property type="component" value="Unassembled WGS sequence"/>
</dbReference>
<name>A0ABT8KSF7_9BACT</name>
<gene>
    <name evidence="1" type="ORF">QQ008_20070</name>
</gene>
<sequence>MKLIVVLGRKAFKDELSNVFKNTNVPIYSEMNIKGIKSEQTGADMQNWFGGKVDPDFSVMLFAFVPQEAAASIMHGIDKLNESMDGDYPFHAFQLAVEQYTGISRPS</sequence>
<evidence type="ECO:0000313" key="1">
    <source>
        <dbReference type="EMBL" id="MDN5203697.1"/>
    </source>
</evidence>
<accession>A0ABT8KSF7</accession>
<proteinExistence type="predicted"/>
<comment type="caution">
    <text evidence="1">The sequence shown here is derived from an EMBL/GenBank/DDBJ whole genome shotgun (WGS) entry which is preliminary data.</text>
</comment>
<dbReference type="RefSeq" id="WP_346753720.1">
    <property type="nucleotide sequence ID" value="NZ_JAUJEA010000008.1"/>
</dbReference>
<reference evidence="1" key="1">
    <citation type="submission" date="2023-06" db="EMBL/GenBank/DDBJ databases">
        <title>Genomic of Parafulvivirga corallium.</title>
        <authorList>
            <person name="Wang G."/>
        </authorList>
    </citation>
    <scope>NUCLEOTIDE SEQUENCE</scope>
    <source>
        <strain evidence="1">BMA10</strain>
    </source>
</reference>
<dbReference type="EMBL" id="JAUJEA010000008">
    <property type="protein sequence ID" value="MDN5203697.1"/>
    <property type="molecule type" value="Genomic_DNA"/>
</dbReference>
<protein>
    <submittedName>
        <fullName evidence="1">Uncharacterized protein</fullName>
    </submittedName>
</protein>
<keyword evidence="2" id="KW-1185">Reference proteome</keyword>
<organism evidence="1 2">
    <name type="scientific">Splendidivirga corallicola</name>
    <dbReference type="NCBI Taxonomy" id="3051826"/>
    <lineage>
        <taxon>Bacteria</taxon>
        <taxon>Pseudomonadati</taxon>
        <taxon>Bacteroidota</taxon>
        <taxon>Cytophagia</taxon>
        <taxon>Cytophagales</taxon>
        <taxon>Splendidivirgaceae</taxon>
        <taxon>Splendidivirga</taxon>
    </lineage>
</organism>
<evidence type="ECO:0000313" key="2">
    <source>
        <dbReference type="Proteomes" id="UP001172082"/>
    </source>
</evidence>